<organism evidence="6 7">
    <name type="scientific">Kitasatospora kazusensis</name>
    <dbReference type="NCBI Taxonomy" id="407974"/>
    <lineage>
        <taxon>Bacteria</taxon>
        <taxon>Bacillati</taxon>
        <taxon>Actinomycetota</taxon>
        <taxon>Actinomycetes</taxon>
        <taxon>Kitasatosporales</taxon>
        <taxon>Streptomycetaceae</taxon>
        <taxon>Kitasatospora</taxon>
    </lineage>
</organism>
<dbReference type="SUPFAM" id="SSF49384">
    <property type="entry name" value="Carbohydrate-binding domain"/>
    <property type="match status" value="1"/>
</dbReference>
<dbReference type="Pfam" id="PF00553">
    <property type="entry name" value="CBM_2"/>
    <property type="match status" value="1"/>
</dbReference>
<dbReference type="PROSITE" id="PS51910">
    <property type="entry name" value="GH18_2"/>
    <property type="match status" value="1"/>
</dbReference>
<dbReference type="PANTHER" id="PTHR42976">
    <property type="entry name" value="BIFUNCTIONAL CHITINASE/LYSOZYME-RELATED"/>
    <property type="match status" value="1"/>
</dbReference>
<keyword evidence="1" id="KW-0732">Signal</keyword>
<dbReference type="RefSeq" id="WP_344465131.1">
    <property type="nucleotide sequence ID" value="NZ_BAAANT010000015.1"/>
</dbReference>
<dbReference type="InterPro" id="IPR006311">
    <property type="entry name" value="TAT_signal"/>
</dbReference>
<feature type="compositionally biased region" description="Pro residues" evidence="3">
    <location>
        <begin position="191"/>
        <end position="213"/>
    </location>
</feature>
<evidence type="ECO:0000259" key="4">
    <source>
        <dbReference type="PROSITE" id="PS51173"/>
    </source>
</evidence>
<dbReference type="InterPro" id="IPR017853">
    <property type="entry name" value="GH"/>
</dbReference>
<dbReference type="InterPro" id="IPR001919">
    <property type="entry name" value="CBD2"/>
</dbReference>
<feature type="domain" description="CBM2" evidence="4">
    <location>
        <begin position="40"/>
        <end position="151"/>
    </location>
</feature>
<dbReference type="PRINTS" id="PR01217">
    <property type="entry name" value="PRICHEXTENSN"/>
</dbReference>
<keyword evidence="7" id="KW-1185">Reference proteome</keyword>
<dbReference type="InterPro" id="IPR012291">
    <property type="entry name" value="CBM2_carb-bd_dom_sf"/>
</dbReference>
<sequence>MTTHSTRRSGHRRRSRKGAVIGASAVAAAIVAGGVVALASSASAASLGAVYTATSSWGGGYTGQYLVTNPDSKAIEDWTLSFDLPAGAKIDSLWNATFTASGQHITVRPEAWSKRIEAGRAVDVGFVVQGSGAAQAEPGNCLINNVSCKAGSGPTPVPSGRPTTAAPSPAPSSSPTRTPTATPTPTASRTTPPPTPPPTPTPTASVPVPPPHPAGGAHFAPYVDTSLYPAYDLVGTAKASGVKDYTLAFVVSGGGCVPKWGGVSDLSADAVAAQIGALRAIGGDVRVSFGGANGSELATVCSSAADLAAAYQQAVDAYGLTKVDFDIEGGALADTAADTRRAQAIAQLQRTAAGKGRALDVSFTLPALPSGLTQDGVDLVANAKSNGVDVGAVNIMAMDFGDGVAPDPAGRMGGYAIDAATATQAQLKGVLSLGDAAAWAKVAVTPMIGVNDVSSEVFTVADATRLAGFAATEHLAWLAMWSGTRDKACDGGAKTYADATCSSIVQQPLAFTRAFGAYTG</sequence>
<evidence type="ECO:0000259" key="5">
    <source>
        <dbReference type="PROSITE" id="PS51910"/>
    </source>
</evidence>
<dbReference type="PANTHER" id="PTHR42976:SF1">
    <property type="entry name" value="GH18 DOMAIN-CONTAINING PROTEIN-RELATED"/>
    <property type="match status" value="1"/>
</dbReference>
<dbReference type="SUPFAM" id="SSF51445">
    <property type="entry name" value="(Trans)glycosidases"/>
    <property type="match status" value="1"/>
</dbReference>
<evidence type="ECO:0000313" key="6">
    <source>
        <dbReference type="EMBL" id="GAA2143937.1"/>
    </source>
</evidence>
<dbReference type="InterPro" id="IPR052750">
    <property type="entry name" value="GH18_Chitinase"/>
</dbReference>
<reference evidence="6 7" key="1">
    <citation type="journal article" date="2019" name="Int. J. Syst. Evol. Microbiol.">
        <title>The Global Catalogue of Microorganisms (GCM) 10K type strain sequencing project: providing services to taxonomists for standard genome sequencing and annotation.</title>
        <authorList>
            <consortium name="The Broad Institute Genomics Platform"/>
            <consortium name="The Broad Institute Genome Sequencing Center for Infectious Disease"/>
            <person name="Wu L."/>
            <person name="Ma J."/>
        </authorList>
    </citation>
    <scope>NUCLEOTIDE SEQUENCE [LARGE SCALE GENOMIC DNA]</scope>
    <source>
        <strain evidence="6 7">JCM 14560</strain>
    </source>
</reference>
<evidence type="ECO:0000256" key="1">
    <source>
        <dbReference type="ARBA" id="ARBA00022729"/>
    </source>
</evidence>
<accession>A0ABN2ZLD0</accession>
<keyword evidence="2" id="KW-0624">Polysaccharide degradation</keyword>
<feature type="region of interest" description="Disordered" evidence="3">
    <location>
        <begin position="151"/>
        <end position="213"/>
    </location>
</feature>
<dbReference type="InterPro" id="IPR001223">
    <property type="entry name" value="Glyco_hydro18_cat"/>
</dbReference>
<gene>
    <name evidence="6" type="ORF">GCM10009760_30870</name>
</gene>
<protein>
    <submittedName>
        <fullName evidence="6">Cellulose binding domain-containing protein</fullName>
    </submittedName>
</protein>
<dbReference type="InterPro" id="IPR008965">
    <property type="entry name" value="CBM2/CBM3_carb-bd_dom_sf"/>
</dbReference>
<dbReference type="Proteomes" id="UP001422759">
    <property type="component" value="Unassembled WGS sequence"/>
</dbReference>
<dbReference type="Gene3D" id="2.60.40.290">
    <property type="match status" value="1"/>
</dbReference>
<proteinExistence type="predicted"/>
<feature type="compositionally biased region" description="Low complexity" evidence="3">
    <location>
        <begin position="162"/>
        <end position="190"/>
    </location>
</feature>
<dbReference type="PROSITE" id="PS51173">
    <property type="entry name" value="CBM2"/>
    <property type="match status" value="1"/>
</dbReference>
<dbReference type="PROSITE" id="PS51318">
    <property type="entry name" value="TAT"/>
    <property type="match status" value="1"/>
</dbReference>
<comment type="caution">
    <text evidence="6">The sequence shown here is derived from an EMBL/GenBank/DDBJ whole genome shotgun (WGS) entry which is preliminary data.</text>
</comment>
<evidence type="ECO:0000256" key="3">
    <source>
        <dbReference type="SAM" id="MobiDB-lite"/>
    </source>
</evidence>
<feature type="domain" description="GH18" evidence="5">
    <location>
        <begin position="217"/>
        <end position="520"/>
    </location>
</feature>
<dbReference type="SMART" id="SM00637">
    <property type="entry name" value="CBD_II"/>
    <property type="match status" value="1"/>
</dbReference>
<evidence type="ECO:0000256" key="2">
    <source>
        <dbReference type="ARBA" id="ARBA00023326"/>
    </source>
</evidence>
<keyword evidence="2" id="KW-0119">Carbohydrate metabolism</keyword>
<dbReference type="EMBL" id="BAAANT010000015">
    <property type="protein sequence ID" value="GAA2143937.1"/>
    <property type="molecule type" value="Genomic_DNA"/>
</dbReference>
<dbReference type="Gene3D" id="3.20.20.80">
    <property type="entry name" value="Glycosidases"/>
    <property type="match status" value="1"/>
</dbReference>
<evidence type="ECO:0000313" key="7">
    <source>
        <dbReference type="Proteomes" id="UP001422759"/>
    </source>
</evidence>
<name>A0ABN2ZLD0_9ACTN</name>
<dbReference type="CDD" id="cd06543">
    <property type="entry name" value="GH18_PF-ChiA-like"/>
    <property type="match status" value="1"/>
</dbReference>